<dbReference type="Gramene" id="Solyc09g059285.1.1">
    <property type="protein sequence ID" value="Solyc09g059285.1.1"/>
    <property type="gene ID" value="Solyc09g059285.1"/>
</dbReference>
<sequence>MHCRSENKLDYRKMGLRCCALLLRISTLNSTLTVKILAMLNEKCTAFTPQKFLCFGWGGGATSTFIIINGSSMLFVEPVSNLYRLADDYSKLCHQGFVAFGGYFDAPISIAASINSHISGFFSIE</sequence>
<keyword evidence="3" id="KW-1185">Reference proteome</keyword>
<evidence type="ECO:0000313" key="2">
    <source>
        <dbReference type="EnsemblPlants" id="Solyc09g059285.1.1"/>
    </source>
</evidence>
<keyword evidence="1" id="KW-0812">Transmembrane</keyword>
<protein>
    <submittedName>
        <fullName evidence="2">Uncharacterized protein</fullName>
    </submittedName>
</protein>
<dbReference type="AlphaFoldDB" id="A0A3Q7I3Y0"/>
<proteinExistence type="predicted"/>
<dbReference type="InParanoid" id="A0A3Q7I3Y0"/>
<dbReference type="Proteomes" id="UP000004994">
    <property type="component" value="Chromosome 9"/>
</dbReference>
<organism evidence="2">
    <name type="scientific">Solanum lycopersicum</name>
    <name type="common">Tomato</name>
    <name type="synonym">Lycopersicon esculentum</name>
    <dbReference type="NCBI Taxonomy" id="4081"/>
    <lineage>
        <taxon>Eukaryota</taxon>
        <taxon>Viridiplantae</taxon>
        <taxon>Streptophyta</taxon>
        <taxon>Embryophyta</taxon>
        <taxon>Tracheophyta</taxon>
        <taxon>Spermatophyta</taxon>
        <taxon>Magnoliopsida</taxon>
        <taxon>eudicotyledons</taxon>
        <taxon>Gunneridae</taxon>
        <taxon>Pentapetalae</taxon>
        <taxon>asterids</taxon>
        <taxon>lamiids</taxon>
        <taxon>Solanales</taxon>
        <taxon>Solanaceae</taxon>
        <taxon>Solanoideae</taxon>
        <taxon>Solaneae</taxon>
        <taxon>Solanum</taxon>
        <taxon>Solanum subgen. Lycopersicon</taxon>
    </lineage>
</organism>
<keyword evidence="1" id="KW-0472">Membrane</keyword>
<feature type="transmembrane region" description="Helical" evidence="1">
    <location>
        <begin position="21"/>
        <end position="40"/>
    </location>
</feature>
<reference evidence="2" key="2">
    <citation type="submission" date="2019-01" db="UniProtKB">
        <authorList>
            <consortium name="EnsemblPlants"/>
        </authorList>
    </citation>
    <scope>IDENTIFICATION</scope>
    <source>
        <strain evidence="2">cv. Heinz 1706</strain>
    </source>
</reference>
<name>A0A3Q7I3Y0_SOLLC</name>
<dbReference type="EnsemblPlants" id="Solyc09g059285.1.1">
    <property type="protein sequence ID" value="Solyc09g059285.1.1"/>
    <property type="gene ID" value="Solyc09g059285.1"/>
</dbReference>
<accession>A0A3Q7I3Y0</accession>
<evidence type="ECO:0000256" key="1">
    <source>
        <dbReference type="SAM" id="Phobius"/>
    </source>
</evidence>
<reference evidence="2" key="1">
    <citation type="journal article" date="2012" name="Nature">
        <title>The tomato genome sequence provides insights into fleshy fruit evolution.</title>
        <authorList>
            <consortium name="Tomato Genome Consortium"/>
        </authorList>
    </citation>
    <scope>NUCLEOTIDE SEQUENCE [LARGE SCALE GENOMIC DNA]</scope>
    <source>
        <strain evidence="2">cv. Heinz 1706</strain>
    </source>
</reference>
<evidence type="ECO:0000313" key="3">
    <source>
        <dbReference type="Proteomes" id="UP000004994"/>
    </source>
</evidence>
<keyword evidence="1" id="KW-1133">Transmembrane helix</keyword>